<comment type="caution">
    <text evidence="2">The sequence shown here is derived from an EMBL/GenBank/DDBJ whole genome shotgun (WGS) entry which is preliminary data.</text>
</comment>
<dbReference type="Pfam" id="PF10323">
    <property type="entry name" value="7TM_GPCR_Srv"/>
    <property type="match status" value="1"/>
</dbReference>
<protein>
    <recommendedName>
        <fullName evidence="4">Very-long-chain 3-oxoacyl-CoA synthase</fullName>
    </recommendedName>
</protein>
<name>A0AAV5TJE2_9BILA</name>
<keyword evidence="3" id="KW-1185">Reference proteome</keyword>
<reference evidence="2" key="1">
    <citation type="submission" date="2023-10" db="EMBL/GenBank/DDBJ databases">
        <title>Genome assembly of Pristionchus species.</title>
        <authorList>
            <person name="Yoshida K."/>
            <person name="Sommer R.J."/>
        </authorList>
    </citation>
    <scope>NUCLEOTIDE SEQUENCE</scope>
    <source>
        <strain evidence="2">RS0144</strain>
    </source>
</reference>
<evidence type="ECO:0008006" key="4">
    <source>
        <dbReference type="Google" id="ProtNLM"/>
    </source>
</evidence>
<keyword evidence="1" id="KW-1133">Transmembrane helix</keyword>
<evidence type="ECO:0000313" key="2">
    <source>
        <dbReference type="EMBL" id="GMS94367.1"/>
    </source>
</evidence>
<feature type="non-terminal residue" evidence="2">
    <location>
        <position position="1"/>
    </location>
</feature>
<keyword evidence="1" id="KW-0472">Membrane</keyword>
<evidence type="ECO:0000256" key="1">
    <source>
        <dbReference type="SAM" id="Phobius"/>
    </source>
</evidence>
<dbReference type="AlphaFoldDB" id="A0AAV5TJE2"/>
<proteinExistence type="predicted"/>
<organism evidence="2 3">
    <name type="scientific">Pristionchus entomophagus</name>
    <dbReference type="NCBI Taxonomy" id="358040"/>
    <lineage>
        <taxon>Eukaryota</taxon>
        <taxon>Metazoa</taxon>
        <taxon>Ecdysozoa</taxon>
        <taxon>Nematoda</taxon>
        <taxon>Chromadorea</taxon>
        <taxon>Rhabditida</taxon>
        <taxon>Rhabditina</taxon>
        <taxon>Diplogasteromorpha</taxon>
        <taxon>Diplogasteroidea</taxon>
        <taxon>Neodiplogasteridae</taxon>
        <taxon>Pristionchus</taxon>
    </lineage>
</organism>
<sequence>GWGEVIPDIILGSLYIFMLIRLATAKDHDFKSPFYTFFITTGIYNMIAVVSYIIVSQFPFTETSCK</sequence>
<dbReference type="EMBL" id="BTSX01000004">
    <property type="protein sequence ID" value="GMS94367.1"/>
    <property type="molecule type" value="Genomic_DNA"/>
</dbReference>
<dbReference type="InterPro" id="IPR019426">
    <property type="entry name" value="7TM_GPCR_serpentine_rcpt_Srv"/>
</dbReference>
<evidence type="ECO:0000313" key="3">
    <source>
        <dbReference type="Proteomes" id="UP001432027"/>
    </source>
</evidence>
<feature type="transmembrane region" description="Helical" evidence="1">
    <location>
        <begin position="6"/>
        <end position="23"/>
    </location>
</feature>
<feature type="transmembrane region" description="Helical" evidence="1">
    <location>
        <begin position="35"/>
        <end position="55"/>
    </location>
</feature>
<gene>
    <name evidence="2" type="ORF">PENTCL1PPCAC_16542</name>
</gene>
<dbReference type="Proteomes" id="UP001432027">
    <property type="component" value="Unassembled WGS sequence"/>
</dbReference>
<accession>A0AAV5TJE2</accession>
<keyword evidence="1" id="KW-0812">Transmembrane</keyword>